<comment type="similarity">
    <text evidence="3">Belongs to the patellin family.</text>
</comment>
<evidence type="ECO:0000259" key="11">
    <source>
        <dbReference type="PROSITE" id="PS50191"/>
    </source>
</evidence>
<feature type="compositionally biased region" description="Basic and acidic residues" evidence="10">
    <location>
        <begin position="36"/>
        <end position="56"/>
    </location>
</feature>
<dbReference type="InterPro" id="IPR056794">
    <property type="entry name" value="PATL1-6_C_GOLD"/>
</dbReference>
<accession>A0A328CZW9</accession>
<proteinExistence type="inferred from homology"/>
<keyword evidence="14" id="KW-1185">Reference proteome</keyword>
<dbReference type="SUPFAM" id="SSF52087">
    <property type="entry name" value="CRAL/TRIO domain"/>
    <property type="match status" value="1"/>
</dbReference>
<keyword evidence="6" id="KW-0132">Cell division</keyword>
<feature type="region of interest" description="Disordered" evidence="10">
    <location>
        <begin position="1"/>
        <end position="125"/>
    </location>
</feature>
<evidence type="ECO:0000256" key="4">
    <source>
        <dbReference type="ARBA" id="ARBA00022448"/>
    </source>
</evidence>
<gene>
    <name evidence="13" type="ORF">DM860_002704</name>
</gene>
<evidence type="ECO:0000256" key="6">
    <source>
        <dbReference type="ARBA" id="ARBA00022618"/>
    </source>
</evidence>
<dbReference type="Gene3D" id="3.40.525.10">
    <property type="entry name" value="CRAL-TRIO lipid binding domain"/>
    <property type="match status" value="1"/>
</dbReference>
<dbReference type="GO" id="GO:0008289">
    <property type="term" value="F:lipid binding"/>
    <property type="evidence" value="ECO:0007669"/>
    <property type="project" value="UniProtKB-KW"/>
</dbReference>
<keyword evidence="5" id="KW-0963">Cytoplasm</keyword>
<evidence type="ECO:0000256" key="8">
    <source>
        <dbReference type="ARBA" id="ARBA00023136"/>
    </source>
</evidence>
<dbReference type="PROSITE" id="PS50866">
    <property type="entry name" value="GOLD"/>
    <property type="match status" value="1"/>
</dbReference>
<dbReference type="SMART" id="SM00516">
    <property type="entry name" value="SEC14"/>
    <property type="match status" value="1"/>
</dbReference>
<dbReference type="PANTHER" id="PTHR45932">
    <property type="entry name" value="PATELLIN-1"/>
    <property type="match status" value="1"/>
</dbReference>
<dbReference type="SMART" id="SM01100">
    <property type="entry name" value="CRAL_TRIO_N"/>
    <property type="match status" value="1"/>
</dbReference>
<dbReference type="Pfam" id="PF03765">
    <property type="entry name" value="CRAL_TRIO_N"/>
    <property type="match status" value="1"/>
</dbReference>
<dbReference type="Pfam" id="PF00650">
    <property type="entry name" value="CRAL_TRIO"/>
    <property type="match status" value="1"/>
</dbReference>
<dbReference type="SUPFAM" id="SSF46938">
    <property type="entry name" value="CRAL/TRIO N-terminal domain"/>
    <property type="match status" value="1"/>
</dbReference>
<reference evidence="13 14" key="1">
    <citation type="submission" date="2018-06" db="EMBL/GenBank/DDBJ databases">
        <title>The Genome of Cuscuta australis (Dodder) Provides Insight into the Evolution of Plant Parasitism.</title>
        <authorList>
            <person name="Liu H."/>
        </authorList>
    </citation>
    <scope>NUCLEOTIDE SEQUENCE [LARGE SCALE GENOMIC DNA]</scope>
    <source>
        <strain evidence="14">cv. Yunnan</strain>
        <tissue evidence="13">Vines</tissue>
    </source>
</reference>
<dbReference type="Gene3D" id="2.60.120.680">
    <property type="entry name" value="GOLD domain"/>
    <property type="match status" value="1"/>
</dbReference>
<evidence type="ECO:0000256" key="5">
    <source>
        <dbReference type="ARBA" id="ARBA00022490"/>
    </source>
</evidence>
<evidence type="ECO:0000256" key="1">
    <source>
        <dbReference type="ARBA" id="ARBA00004370"/>
    </source>
</evidence>
<dbReference type="Proteomes" id="UP000249390">
    <property type="component" value="Unassembled WGS sequence"/>
</dbReference>
<dbReference type="InterPro" id="IPR011074">
    <property type="entry name" value="CRAL/TRIO_N_dom"/>
</dbReference>
<dbReference type="GO" id="GO:0005737">
    <property type="term" value="C:cytoplasm"/>
    <property type="evidence" value="ECO:0007669"/>
    <property type="project" value="UniProtKB-SubCell"/>
</dbReference>
<dbReference type="AlphaFoldDB" id="A0A328CZW9"/>
<dbReference type="InterPro" id="IPR044834">
    <property type="entry name" value="PATL"/>
</dbReference>
<protein>
    <recommendedName>
        <fullName evidence="15">CRAL-TRIO domain-containing protein</fullName>
    </recommendedName>
</protein>
<comment type="caution">
    <text evidence="13">The sequence shown here is derived from an EMBL/GenBank/DDBJ whole genome shotgun (WGS) entry which is preliminary data.</text>
</comment>
<dbReference type="InterPro" id="IPR001251">
    <property type="entry name" value="CRAL-TRIO_dom"/>
</dbReference>
<feature type="domain" description="GOLD" evidence="12">
    <location>
        <begin position="370"/>
        <end position="470"/>
    </location>
</feature>
<feature type="compositionally biased region" description="Basic and acidic residues" evidence="10">
    <location>
        <begin position="74"/>
        <end position="89"/>
    </location>
</feature>
<evidence type="ECO:0000313" key="13">
    <source>
        <dbReference type="EMBL" id="RAL38726.1"/>
    </source>
</evidence>
<dbReference type="Pfam" id="PF25099">
    <property type="entry name" value="GOLD_PATL1_C"/>
    <property type="match status" value="1"/>
</dbReference>
<evidence type="ECO:0000256" key="9">
    <source>
        <dbReference type="ARBA" id="ARBA00023306"/>
    </source>
</evidence>
<keyword evidence="4" id="KW-0813">Transport</keyword>
<feature type="domain" description="CRAL-TRIO" evidence="11">
    <location>
        <begin position="186"/>
        <end position="363"/>
    </location>
</feature>
<keyword evidence="7" id="KW-0446">Lipid-binding</keyword>
<dbReference type="InterPro" id="IPR036273">
    <property type="entry name" value="CRAL/TRIO_N_dom_sf"/>
</dbReference>
<dbReference type="GO" id="GO:0016020">
    <property type="term" value="C:membrane"/>
    <property type="evidence" value="ECO:0007669"/>
    <property type="project" value="UniProtKB-SubCell"/>
</dbReference>
<evidence type="ECO:0000256" key="10">
    <source>
        <dbReference type="SAM" id="MobiDB-lite"/>
    </source>
</evidence>
<sequence length="473" mass="53497">MAEETMDPAPEATPEAAKEFAGAEKEAAAAVTDSSSMKEENNKAEKKALDELKQMVREALNTHEFTPKLSPAPVKEEDKKPQEGSKPDDTKEEEPQAGEETAENPGEGIKNPANTEGEGELGEIPPLLEPEVVSIWGIPLLEDERSDVILLKFLRARDFKAKEAFAMLKSVIAWRNQFKSDELLEDKELGQGLDKVVFVHGADKEGHPVCYNSFAEFQDKELYQSTFADKEKLNRFLKWRIQFMEKSIRNLDFSPDGINTFLQVIDLKNSPGLFFFKKELRHATNQALQLLQDNYPEFVAKQVFINVPWWYPAYYKMINGLFTTRTKSKFVFTSPSRSAETLFKYIAPEQLPVQYGGLSREGDHEFTILDPAIEDAIKPTSKHVIELPVVEKSTLVWEVRVIGWDVSYGAEFVPAAEGAYTIIVEKPRKIGPVDETIISNTYNTECAGKVVLTFENQTSKRKKLLYRSKTKQA</sequence>
<evidence type="ECO:0000256" key="3">
    <source>
        <dbReference type="ARBA" id="ARBA00007155"/>
    </source>
</evidence>
<keyword evidence="9" id="KW-0131">Cell cycle</keyword>
<evidence type="ECO:0008006" key="15">
    <source>
        <dbReference type="Google" id="ProtNLM"/>
    </source>
</evidence>
<dbReference type="PANTHER" id="PTHR45932:SF17">
    <property type="entry name" value="CELLULAR RETINALDEHYDE-BINDING_TRIPLE FUNCTION DOMAIN-CONTAINING PROTEIN"/>
    <property type="match status" value="1"/>
</dbReference>
<keyword evidence="8" id="KW-0472">Membrane</keyword>
<comment type="subcellular location">
    <subcellularLocation>
        <location evidence="2">Cytoplasm</location>
    </subcellularLocation>
    <subcellularLocation>
        <location evidence="1">Membrane</location>
    </subcellularLocation>
</comment>
<name>A0A328CZW9_9ASTE</name>
<evidence type="ECO:0000313" key="14">
    <source>
        <dbReference type="Proteomes" id="UP000249390"/>
    </source>
</evidence>
<dbReference type="EMBL" id="NQVE01000209">
    <property type="protein sequence ID" value="RAL38726.1"/>
    <property type="molecule type" value="Genomic_DNA"/>
</dbReference>
<feature type="compositionally biased region" description="Basic and acidic residues" evidence="10">
    <location>
        <begin position="16"/>
        <end position="27"/>
    </location>
</feature>
<dbReference type="GO" id="GO:0051301">
    <property type="term" value="P:cell division"/>
    <property type="evidence" value="ECO:0007669"/>
    <property type="project" value="UniProtKB-KW"/>
</dbReference>
<evidence type="ECO:0000256" key="7">
    <source>
        <dbReference type="ARBA" id="ARBA00023121"/>
    </source>
</evidence>
<dbReference type="CDD" id="cd00170">
    <property type="entry name" value="SEC14"/>
    <property type="match status" value="1"/>
</dbReference>
<dbReference type="InterPro" id="IPR009038">
    <property type="entry name" value="GOLD_dom"/>
</dbReference>
<evidence type="ECO:0000259" key="12">
    <source>
        <dbReference type="PROSITE" id="PS50866"/>
    </source>
</evidence>
<organism evidence="13 14">
    <name type="scientific">Cuscuta australis</name>
    <dbReference type="NCBI Taxonomy" id="267555"/>
    <lineage>
        <taxon>Eukaryota</taxon>
        <taxon>Viridiplantae</taxon>
        <taxon>Streptophyta</taxon>
        <taxon>Embryophyta</taxon>
        <taxon>Tracheophyta</taxon>
        <taxon>Spermatophyta</taxon>
        <taxon>Magnoliopsida</taxon>
        <taxon>eudicotyledons</taxon>
        <taxon>Gunneridae</taxon>
        <taxon>Pentapetalae</taxon>
        <taxon>asterids</taxon>
        <taxon>lamiids</taxon>
        <taxon>Solanales</taxon>
        <taxon>Convolvulaceae</taxon>
        <taxon>Cuscuteae</taxon>
        <taxon>Cuscuta</taxon>
        <taxon>Cuscuta subgen. Grammica</taxon>
        <taxon>Cuscuta sect. Cleistogrammica</taxon>
    </lineage>
</organism>
<feature type="compositionally biased region" description="Acidic residues" evidence="10">
    <location>
        <begin position="90"/>
        <end position="102"/>
    </location>
</feature>
<dbReference type="InterPro" id="IPR036865">
    <property type="entry name" value="CRAL-TRIO_dom_sf"/>
</dbReference>
<dbReference type="PROSITE" id="PS50191">
    <property type="entry name" value="CRAL_TRIO"/>
    <property type="match status" value="1"/>
</dbReference>
<evidence type="ECO:0000256" key="2">
    <source>
        <dbReference type="ARBA" id="ARBA00004496"/>
    </source>
</evidence>